<protein>
    <recommendedName>
        <fullName evidence="2">Homologous recombination OB-fold protein OB-fold domain-containing protein</fullName>
    </recommendedName>
</protein>
<evidence type="ECO:0000313" key="3">
    <source>
        <dbReference type="EMBL" id="JAG08759.1"/>
    </source>
</evidence>
<accession>A0A0A9WLW7</accession>
<dbReference type="PANTHER" id="PTHR14523:SF1">
    <property type="entry name" value="HOMOLOGOUS RECOMBINATION OB-FOLD PROTEIN"/>
    <property type="match status" value="1"/>
</dbReference>
<dbReference type="InterPro" id="IPR028045">
    <property type="entry name" value="HROB"/>
</dbReference>
<feature type="compositionally biased region" description="Polar residues" evidence="1">
    <location>
        <begin position="519"/>
        <end position="538"/>
    </location>
</feature>
<feature type="region of interest" description="Disordered" evidence="1">
    <location>
        <begin position="417"/>
        <end position="614"/>
    </location>
</feature>
<feature type="domain" description="Homologous recombination OB-fold protein OB-fold" evidence="2">
    <location>
        <begin position="301"/>
        <end position="386"/>
    </location>
</feature>
<sequence length="633" mass="68868">MFQIPNDPDFDYEFLDTAFSTDFPKTDVDRPLANVDKILPNGNPTPSSIASNTEKRSFFVALQEEKQTVTTVTEKCINNSQCDDNYISQPQNRESYINTTKRHGYPSAANTTPQSGPKHNRLLSRSETTSIPVSSNSAIQPNLLSAAHSPIGSSSLSSHSEFLAEWNDSDFFNPKPKEDTLKKLNTNSSTPPNNYSTAEAVTRKVNKTVRQRRFPGPAGLLPPRRGCTSLIAPEEFLDELKSEENDPPTEETELLSQSSGSVFEGGAWSAMLDDLGTPGKSLLKSMNLASIKTIGRNLRSYKVPFLAVLVQSVDASLPDAAIGFKDPTGEMHGVIHRDVWDQFGSDIAVGTVLVLRNVGIMSAGMSSRQHVVNITGRNLTAIYSPKDELNVQLRQIHAFAASSSSKLLDEWEKVETQHSSASPISTKTNRPLLNNNSPSGIRLRHPSPYNSTSQFHSGSSPGNLRPQCFNKHSNPGVPRFNSPSSNNSSAPQRSPSPFVPMPSRRSDHDTTLQKHPVANNHSAPHTSSFKQHPTQKSPSFAIKAPSTIRPAPESSTHTNIPPAPNINSLQQHPPPSSSSSRSTIPQKKPKLSQNAAPNSSKAPGTSNPFQVHDSSMVDSLLDGIDTDSLFGDF</sequence>
<feature type="compositionally biased region" description="Low complexity" evidence="1">
    <location>
        <begin position="481"/>
        <end position="496"/>
    </location>
</feature>
<feature type="compositionally biased region" description="Polar residues" evidence="1">
    <location>
        <begin position="448"/>
        <end position="462"/>
    </location>
</feature>
<reference evidence="3" key="1">
    <citation type="journal article" date="2014" name="PLoS ONE">
        <title>Transcriptome-Based Identification of ABC Transporters in the Western Tarnished Plant Bug Lygus hesperus.</title>
        <authorList>
            <person name="Hull J.J."/>
            <person name="Chaney K."/>
            <person name="Geib S.M."/>
            <person name="Fabrick J.A."/>
            <person name="Brent C.S."/>
            <person name="Walsh D."/>
            <person name="Lavine L.C."/>
        </authorList>
    </citation>
    <scope>NUCLEOTIDE SEQUENCE</scope>
</reference>
<feature type="compositionally biased region" description="Polar residues" evidence="1">
    <location>
        <begin position="591"/>
        <end position="614"/>
    </location>
</feature>
<dbReference type="EMBL" id="GBHO01034845">
    <property type="protein sequence ID" value="JAG08759.1"/>
    <property type="molecule type" value="Transcribed_RNA"/>
</dbReference>
<organism evidence="3">
    <name type="scientific">Lygus hesperus</name>
    <name type="common">Western plant bug</name>
    <dbReference type="NCBI Taxonomy" id="30085"/>
    <lineage>
        <taxon>Eukaryota</taxon>
        <taxon>Metazoa</taxon>
        <taxon>Ecdysozoa</taxon>
        <taxon>Arthropoda</taxon>
        <taxon>Hexapoda</taxon>
        <taxon>Insecta</taxon>
        <taxon>Pterygota</taxon>
        <taxon>Neoptera</taxon>
        <taxon>Paraneoptera</taxon>
        <taxon>Hemiptera</taxon>
        <taxon>Heteroptera</taxon>
        <taxon>Panheteroptera</taxon>
        <taxon>Cimicomorpha</taxon>
        <taxon>Miridae</taxon>
        <taxon>Mirini</taxon>
        <taxon>Lygus</taxon>
    </lineage>
</organism>
<proteinExistence type="predicted"/>
<evidence type="ECO:0000259" key="2">
    <source>
        <dbReference type="Pfam" id="PF15072"/>
    </source>
</evidence>
<gene>
    <name evidence="3" type="ORF">CM83_53481</name>
</gene>
<dbReference type="Pfam" id="PF15072">
    <property type="entry name" value="HROB"/>
    <property type="match status" value="1"/>
</dbReference>
<evidence type="ECO:0000256" key="1">
    <source>
        <dbReference type="SAM" id="MobiDB-lite"/>
    </source>
</evidence>
<feature type="compositionally biased region" description="Polar residues" evidence="1">
    <location>
        <begin position="417"/>
        <end position="439"/>
    </location>
</feature>
<feature type="compositionally biased region" description="Polar residues" evidence="1">
    <location>
        <begin position="553"/>
        <end position="571"/>
    </location>
</feature>
<reference evidence="3" key="2">
    <citation type="submission" date="2014-07" db="EMBL/GenBank/DDBJ databases">
        <authorList>
            <person name="Hull J."/>
        </authorList>
    </citation>
    <scope>NUCLEOTIDE SEQUENCE</scope>
</reference>
<name>A0A0A9WLW7_LYGHE</name>
<dbReference type="PANTHER" id="PTHR14523">
    <property type="entry name" value="UNCHARACTERIZED PROTEIN C17ORF53 HOMOLOG"/>
    <property type="match status" value="1"/>
</dbReference>
<dbReference type="GO" id="GO:0000725">
    <property type="term" value="P:recombinational repair"/>
    <property type="evidence" value="ECO:0007669"/>
    <property type="project" value="InterPro"/>
</dbReference>
<dbReference type="AlphaFoldDB" id="A0A0A9WLW7"/>
<dbReference type="InterPro" id="IPR058570">
    <property type="entry name" value="HROB_OB"/>
</dbReference>